<keyword evidence="4" id="KW-1003">Cell membrane</keyword>
<dbReference type="InterPro" id="IPR010559">
    <property type="entry name" value="Sig_transdc_His_kin_internal"/>
</dbReference>
<keyword evidence="13 14" id="KW-0472">Membrane</keyword>
<keyword evidence="11 14" id="KW-1133">Transmembrane helix</keyword>
<evidence type="ECO:0000256" key="10">
    <source>
        <dbReference type="ARBA" id="ARBA00022840"/>
    </source>
</evidence>
<evidence type="ECO:0000313" key="17">
    <source>
        <dbReference type="Proteomes" id="UP001470752"/>
    </source>
</evidence>
<comment type="caution">
    <text evidence="16">The sequence shown here is derived from an EMBL/GenBank/DDBJ whole genome shotgun (WGS) entry which is preliminary data.</text>
</comment>
<dbReference type="InterPro" id="IPR050640">
    <property type="entry name" value="Bact_2-comp_sensor_kinase"/>
</dbReference>
<feature type="transmembrane region" description="Helical" evidence="14">
    <location>
        <begin position="7"/>
        <end position="27"/>
    </location>
</feature>
<evidence type="ECO:0000256" key="14">
    <source>
        <dbReference type="SAM" id="Phobius"/>
    </source>
</evidence>
<keyword evidence="7 14" id="KW-0812">Transmembrane</keyword>
<keyword evidence="5" id="KW-0597">Phosphoprotein</keyword>
<evidence type="ECO:0000256" key="4">
    <source>
        <dbReference type="ARBA" id="ARBA00022475"/>
    </source>
</evidence>
<organism evidence="16 17">
    <name type="scientific">Blautia acetigignens</name>
    <dbReference type="NCBI Taxonomy" id="2981783"/>
    <lineage>
        <taxon>Bacteria</taxon>
        <taxon>Bacillati</taxon>
        <taxon>Bacillota</taxon>
        <taxon>Clostridia</taxon>
        <taxon>Lachnospirales</taxon>
        <taxon>Lachnospiraceae</taxon>
        <taxon>Blautia</taxon>
    </lineage>
</organism>
<dbReference type="Gene3D" id="6.10.340.10">
    <property type="match status" value="1"/>
</dbReference>
<dbReference type="InterPro" id="IPR003594">
    <property type="entry name" value="HATPase_dom"/>
</dbReference>
<feature type="domain" description="Histidine kinase/HSP90-like ATPase" evidence="15">
    <location>
        <begin position="463"/>
        <end position="579"/>
    </location>
</feature>
<name>A0ABV1CQH2_9FIRM</name>
<keyword evidence="9 16" id="KW-0418">Kinase</keyword>
<keyword evidence="12" id="KW-0902">Two-component regulatory system</keyword>
<evidence type="ECO:0000256" key="11">
    <source>
        <dbReference type="ARBA" id="ARBA00022989"/>
    </source>
</evidence>
<dbReference type="Proteomes" id="UP001470752">
    <property type="component" value="Unassembled WGS sequence"/>
</dbReference>
<dbReference type="RefSeq" id="WP_117851267.1">
    <property type="nucleotide sequence ID" value="NZ_JBBNFW010000198.1"/>
</dbReference>
<evidence type="ECO:0000259" key="15">
    <source>
        <dbReference type="SMART" id="SM00387"/>
    </source>
</evidence>
<comment type="subcellular location">
    <subcellularLocation>
        <location evidence="2">Cell membrane</location>
        <topology evidence="2">Multi-pass membrane protein</topology>
    </subcellularLocation>
</comment>
<dbReference type="PANTHER" id="PTHR34220">
    <property type="entry name" value="SENSOR HISTIDINE KINASE YPDA"/>
    <property type="match status" value="1"/>
</dbReference>
<dbReference type="PRINTS" id="PR00344">
    <property type="entry name" value="BCTRLSENSOR"/>
</dbReference>
<feature type="transmembrane region" description="Helical" evidence="14">
    <location>
        <begin position="283"/>
        <end position="303"/>
    </location>
</feature>
<dbReference type="EC" id="2.7.13.3" evidence="3"/>
<sequence>MKLKYRFFLIFSALAVVPLFLFSYIAYNHYINLSNSQITETSSKIMEQAVKETDSVFGSMQHILELVQYTSPNEETILQELGKFADPNSEHSDQDIYEANKKMKYIFQNFVFSTENINGIFIFTPSKVVLGQGYGNGVDVRSDYDPAGEDWYEKTLELEGKIYVDGVKERDYLLNDTPSISFSMCVYDVYSRDFLGVLYINCSQEIFSLDTVNVLPEATEFVIKRENEILYKSNPFDWENSSETNKESHKIEYNQEIAGEGVTLTAVFDKAGLAADFRVTLSLMLFALVVFLILFIVLAYFLARYLTEPITVLSHIMAHPREKNRAVESPYMNRTDEIGTLYNQYQTMLEENNHYIKSEYENKMILMDTQMKALESQINAHFLYNTLEAINSLAEIEGAEDISVMALALGDMFRYSIKTKGALVTLEKELAHVKNFVAIQQIRFDNGFRFEMDVPEELYSCRILKLILQPLVENALYHGLLHCNAGSSIYLSARKENKIIYFTVKDDGVGMASETLEQLQKLLEEKPKFGELSQHANESIGLKNINARIRLYYGEDYGLSVKSEQGCGTTVQIKIPELAEETKEEA</sequence>
<keyword evidence="17" id="KW-1185">Reference proteome</keyword>
<evidence type="ECO:0000256" key="8">
    <source>
        <dbReference type="ARBA" id="ARBA00022741"/>
    </source>
</evidence>
<comment type="catalytic activity">
    <reaction evidence="1">
        <text>ATP + protein L-histidine = ADP + protein N-phospho-L-histidine.</text>
        <dbReference type="EC" id="2.7.13.3"/>
    </reaction>
</comment>
<evidence type="ECO:0000256" key="2">
    <source>
        <dbReference type="ARBA" id="ARBA00004651"/>
    </source>
</evidence>
<evidence type="ECO:0000256" key="9">
    <source>
        <dbReference type="ARBA" id="ARBA00022777"/>
    </source>
</evidence>
<evidence type="ECO:0000256" key="13">
    <source>
        <dbReference type="ARBA" id="ARBA00023136"/>
    </source>
</evidence>
<dbReference type="Pfam" id="PF06580">
    <property type="entry name" value="His_kinase"/>
    <property type="match status" value="1"/>
</dbReference>
<dbReference type="GO" id="GO:0004673">
    <property type="term" value="F:protein histidine kinase activity"/>
    <property type="evidence" value="ECO:0007669"/>
    <property type="project" value="UniProtKB-EC"/>
</dbReference>
<dbReference type="EMBL" id="JBBNFW010000198">
    <property type="protein sequence ID" value="MEQ2414644.1"/>
    <property type="molecule type" value="Genomic_DNA"/>
</dbReference>
<dbReference type="SUPFAM" id="SSF158472">
    <property type="entry name" value="HAMP domain-like"/>
    <property type="match status" value="1"/>
</dbReference>
<dbReference type="SMART" id="SM00387">
    <property type="entry name" value="HATPase_c"/>
    <property type="match status" value="1"/>
</dbReference>
<reference evidence="16 17" key="1">
    <citation type="submission" date="2024-04" db="EMBL/GenBank/DDBJ databases">
        <title>Human intestinal bacterial collection.</title>
        <authorList>
            <person name="Pauvert C."/>
            <person name="Hitch T.C.A."/>
            <person name="Clavel T."/>
        </authorList>
    </citation>
    <scope>NUCLEOTIDE SEQUENCE [LARGE SCALE GENOMIC DNA]</scope>
    <source>
        <strain evidence="16 17">CLA-AA-H161</strain>
    </source>
</reference>
<dbReference type="Gene3D" id="3.30.565.10">
    <property type="entry name" value="Histidine kinase-like ATPase, C-terminal domain"/>
    <property type="match status" value="1"/>
</dbReference>
<evidence type="ECO:0000256" key="1">
    <source>
        <dbReference type="ARBA" id="ARBA00000085"/>
    </source>
</evidence>
<dbReference type="InterPro" id="IPR036890">
    <property type="entry name" value="HATPase_C_sf"/>
</dbReference>
<evidence type="ECO:0000256" key="3">
    <source>
        <dbReference type="ARBA" id="ARBA00012438"/>
    </source>
</evidence>
<evidence type="ECO:0000256" key="7">
    <source>
        <dbReference type="ARBA" id="ARBA00022692"/>
    </source>
</evidence>
<dbReference type="Pfam" id="PF02518">
    <property type="entry name" value="HATPase_c"/>
    <property type="match status" value="1"/>
</dbReference>
<keyword evidence="8" id="KW-0547">Nucleotide-binding</keyword>
<dbReference type="InterPro" id="IPR004358">
    <property type="entry name" value="Sig_transdc_His_kin-like_C"/>
</dbReference>
<evidence type="ECO:0000256" key="5">
    <source>
        <dbReference type="ARBA" id="ARBA00022553"/>
    </source>
</evidence>
<evidence type="ECO:0000256" key="6">
    <source>
        <dbReference type="ARBA" id="ARBA00022679"/>
    </source>
</evidence>
<dbReference type="SUPFAM" id="SSF55874">
    <property type="entry name" value="ATPase domain of HSP90 chaperone/DNA topoisomerase II/histidine kinase"/>
    <property type="match status" value="1"/>
</dbReference>
<accession>A0ABV1CQH2</accession>
<protein>
    <recommendedName>
        <fullName evidence="3">histidine kinase</fullName>
        <ecNumber evidence="3">2.7.13.3</ecNumber>
    </recommendedName>
</protein>
<dbReference type="PANTHER" id="PTHR34220:SF11">
    <property type="entry name" value="SENSOR PROTEIN KINASE HPTS"/>
    <property type="match status" value="1"/>
</dbReference>
<gene>
    <name evidence="16" type="ORF">AAAX94_16690</name>
</gene>
<evidence type="ECO:0000256" key="12">
    <source>
        <dbReference type="ARBA" id="ARBA00023012"/>
    </source>
</evidence>
<evidence type="ECO:0000313" key="16">
    <source>
        <dbReference type="EMBL" id="MEQ2414644.1"/>
    </source>
</evidence>
<dbReference type="Gene3D" id="3.30.450.20">
    <property type="entry name" value="PAS domain"/>
    <property type="match status" value="1"/>
</dbReference>
<keyword evidence="6 16" id="KW-0808">Transferase</keyword>
<keyword evidence="10" id="KW-0067">ATP-binding</keyword>
<proteinExistence type="predicted"/>